<gene>
    <name evidence="2" type="ORF">BECKDK2373C_GA0170839_11238</name>
</gene>
<feature type="compositionally biased region" description="Basic and acidic residues" evidence="1">
    <location>
        <begin position="122"/>
        <end position="135"/>
    </location>
</feature>
<protein>
    <submittedName>
        <fullName evidence="2">Uncharacterized protein</fullName>
    </submittedName>
</protein>
<dbReference type="AlphaFoldDB" id="A0A450TDD2"/>
<name>A0A450TDD2_9GAMM</name>
<sequence>MLANYPITPSEDKPAEVHRPGTIRAALLDFIAGELPRWRDHPDRKPETAENKLTDQLCDHLDGAAKGSDVWDWIGFRTEVPDETGPGRKIDLAAKPRGEARFIEGKRYTQFDTLLPIECKRLPTPKGRDRDEREYVATPVGPKGGMQGGIQRFKFGRHGASHRVAGLIAYVQEQTFAHWLNRINGWIKDLARKTGSGWGDQDALQETKDPIVTEVYELRSRHGRLDELEKIEIRHLWIKMDRSRAAF</sequence>
<evidence type="ECO:0000256" key="1">
    <source>
        <dbReference type="SAM" id="MobiDB-lite"/>
    </source>
</evidence>
<reference evidence="2" key="1">
    <citation type="submission" date="2019-02" db="EMBL/GenBank/DDBJ databases">
        <authorList>
            <person name="Gruber-Vodicka R. H."/>
            <person name="Seah K. B. B."/>
        </authorList>
    </citation>
    <scope>NUCLEOTIDE SEQUENCE</scope>
    <source>
        <strain evidence="2">BECK_DK161</strain>
    </source>
</reference>
<evidence type="ECO:0000313" key="2">
    <source>
        <dbReference type="EMBL" id="VFJ64913.1"/>
    </source>
</evidence>
<accession>A0A450TDD2</accession>
<dbReference type="EMBL" id="CAADEY010000123">
    <property type="protein sequence ID" value="VFJ64913.1"/>
    <property type="molecule type" value="Genomic_DNA"/>
</dbReference>
<organism evidence="2">
    <name type="scientific">Candidatus Kentrum sp. DK</name>
    <dbReference type="NCBI Taxonomy" id="2126562"/>
    <lineage>
        <taxon>Bacteria</taxon>
        <taxon>Pseudomonadati</taxon>
        <taxon>Pseudomonadota</taxon>
        <taxon>Gammaproteobacteria</taxon>
        <taxon>Candidatus Kentrum</taxon>
    </lineage>
</organism>
<proteinExistence type="predicted"/>
<feature type="region of interest" description="Disordered" evidence="1">
    <location>
        <begin position="122"/>
        <end position="143"/>
    </location>
</feature>